<dbReference type="AlphaFoldDB" id="A0A0N0GLQ9"/>
<dbReference type="RefSeq" id="WP_053939074.1">
    <property type="nucleotide sequence ID" value="NZ_LAQT01000029.1"/>
</dbReference>
<evidence type="ECO:0000313" key="3">
    <source>
        <dbReference type="EMBL" id="KPC50394.1"/>
    </source>
</evidence>
<keyword evidence="2" id="KW-0732">Signal</keyword>
<organism evidence="3 4">
    <name type="scientific">Amantichitinum ursilacus</name>
    <dbReference type="NCBI Taxonomy" id="857265"/>
    <lineage>
        <taxon>Bacteria</taxon>
        <taxon>Pseudomonadati</taxon>
        <taxon>Pseudomonadota</taxon>
        <taxon>Betaproteobacteria</taxon>
        <taxon>Neisseriales</taxon>
        <taxon>Chitinibacteraceae</taxon>
        <taxon>Amantichitinum</taxon>
    </lineage>
</organism>
<protein>
    <submittedName>
        <fullName evidence="3">Uncharacterized protein</fullName>
    </submittedName>
</protein>
<feature type="signal peptide" evidence="2">
    <location>
        <begin position="1"/>
        <end position="22"/>
    </location>
</feature>
<dbReference type="InterPro" id="IPR012674">
    <property type="entry name" value="Calycin"/>
</dbReference>
<accession>A0A0N0GLQ9</accession>
<gene>
    <name evidence="3" type="ORF">WG78_17340</name>
</gene>
<feature type="chain" id="PRO_5005849690" evidence="2">
    <location>
        <begin position="23"/>
        <end position="171"/>
    </location>
</feature>
<dbReference type="STRING" id="857265.WG78_17340"/>
<name>A0A0N0GLQ9_9NEIS</name>
<feature type="compositionally biased region" description="Basic and acidic residues" evidence="1">
    <location>
        <begin position="151"/>
        <end position="161"/>
    </location>
</feature>
<dbReference type="OrthoDB" id="8621016at2"/>
<dbReference type="EMBL" id="LAQT01000029">
    <property type="protein sequence ID" value="KPC50394.1"/>
    <property type="molecule type" value="Genomic_DNA"/>
</dbReference>
<sequence>MQFKHVLGTAFSAMALAAAAHAADAPWVTPMKCGDAHARLTVSCTKARSSDERNSCKMPQKLEFLDKNGAVIKTQNVPLYAPGEQAKYTAAGTDKKMFSVYYSCIKLDGKDFFSLYYAADTGNEETNEQENEFTANGDLVTDKALTLRIGRADAENPDRNKDHHIKAVSFP</sequence>
<evidence type="ECO:0000256" key="2">
    <source>
        <dbReference type="SAM" id="SignalP"/>
    </source>
</evidence>
<keyword evidence="4" id="KW-1185">Reference proteome</keyword>
<feature type="compositionally biased region" description="Basic residues" evidence="1">
    <location>
        <begin position="162"/>
        <end position="171"/>
    </location>
</feature>
<evidence type="ECO:0000313" key="4">
    <source>
        <dbReference type="Proteomes" id="UP000037939"/>
    </source>
</evidence>
<reference evidence="3 4" key="1">
    <citation type="submission" date="2015-07" db="EMBL/GenBank/DDBJ databases">
        <title>Draft genome sequence of the Amantichitinum ursilacus IGB-41, a new chitin-degrading bacterium.</title>
        <authorList>
            <person name="Kirstahler P."/>
            <person name="Guenther M."/>
            <person name="Grumaz C."/>
            <person name="Rupp S."/>
            <person name="Zibek S."/>
            <person name="Sohn K."/>
        </authorList>
    </citation>
    <scope>NUCLEOTIDE SEQUENCE [LARGE SCALE GENOMIC DNA]</scope>
    <source>
        <strain evidence="3 4">IGB-41</strain>
    </source>
</reference>
<comment type="caution">
    <text evidence="3">The sequence shown here is derived from an EMBL/GenBank/DDBJ whole genome shotgun (WGS) entry which is preliminary data.</text>
</comment>
<feature type="region of interest" description="Disordered" evidence="1">
    <location>
        <begin position="151"/>
        <end position="171"/>
    </location>
</feature>
<dbReference type="Gene3D" id="2.40.128.20">
    <property type="match status" value="1"/>
</dbReference>
<evidence type="ECO:0000256" key="1">
    <source>
        <dbReference type="SAM" id="MobiDB-lite"/>
    </source>
</evidence>
<proteinExistence type="predicted"/>
<dbReference type="Proteomes" id="UP000037939">
    <property type="component" value="Unassembled WGS sequence"/>
</dbReference>